<dbReference type="InterPro" id="IPR007627">
    <property type="entry name" value="RNA_pol_sigma70_r2"/>
</dbReference>
<comment type="similarity">
    <text evidence="1">Belongs to the sigma-70 factor family. ECF subfamily.</text>
</comment>
<accession>A0A099KD51</accession>
<reference evidence="3 4" key="1">
    <citation type="submission" date="2014-08" db="EMBL/GenBank/DDBJ databases">
        <title>Genomic and Phenotypic Diversity of Colwellia psychrerythraea strains from Disparate Marine Basins.</title>
        <authorList>
            <person name="Techtmann S.M."/>
            <person name="Stelling S.C."/>
            <person name="Utturkar S.M."/>
            <person name="Alshibli N."/>
            <person name="Harris A."/>
            <person name="Brown S.D."/>
            <person name="Hazen T.C."/>
        </authorList>
    </citation>
    <scope>NUCLEOTIDE SEQUENCE [LARGE SCALE GENOMIC DNA]</scope>
    <source>
        <strain evidence="3 4">ND2E</strain>
    </source>
</reference>
<keyword evidence="1" id="KW-0731">Sigma factor</keyword>
<evidence type="ECO:0000259" key="2">
    <source>
        <dbReference type="Pfam" id="PF04542"/>
    </source>
</evidence>
<dbReference type="GO" id="GO:0003677">
    <property type="term" value="F:DNA binding"/>
    <property type="evidence" value="ECO:0007669"/>
    <property type="project" value="UniProtKB-KW"/>
</dbReference>
<sequence length="135" mass="15619">MSKNLFVNTIVSYRKSLLSLIGKIAPPDEVEDIVQDAYVKIYQVKNNKSLEYPKAFLYRVAVNLAKDFNKKSEVRLADSAQEESDFGVDSSDTIYHKVHIEEEFGQLCEAVKNLPVQCRRFLYYVRYMVLATKKL</sequence>
<dbReference type="AlphaFoldDB" id="A0A099KD51"/>
<keyword evidence="1" id="KW-0804">Transcription</keyword>
<gene>
    <name evidence="3" type="ORF">ND2E_4137</name>
</gene>
<dbReference type="PROSITE" id="PS01063">
    <property type="entry name" value="SIGMA70_ECF"/>
    <property type="match status" value="1"/>
</dbReference>
<name>A0A099KD51_COLPS</name>
<dbReference type="GO" id="GO:0006352">
    <property type="term" value="P:DNA-templated transcription initiation"/>
    <property type="evidence" value="ECO:0007669"/>
    <property type="project" value="InterPro"/>
</dbReference>
<proteinExistence type="inferred from homology"/>
<keyword evidence="1" id="KW-0805">Transcription regulation</keyword>
<dbReference type="PATRIC" id="fig|28229.4.peg.3476"/>
<dbReference type="Pfam" id="PF04542">
    <property type="entry name" value="Sigma70_r2"/>
    <property type="match status" value="1"/>
</dbReference>
<keyword evidence="1" id="KW-0238">DNA-binding</keyword>
<protein>
    <recommendedName>
        <fullName evidence="1">RNA polymerase sigma factor</fullName>
    </recommendedName>
</protein>
<feature type="domain" description="RNA polymerase sigma-70 region 2" evidence="2">
    <location>
        <begin position="12"/>
        <end position="70"/>
    </location>
</feature>
<comment type="caution">
    <text evidence="3">The sequence shown here is derived from an EMBL/GenBank/DDBJ whole genome shotgun (WGS) entry which is preliminary data.</text>
</comment>
<dbReference type="GO" id="GO:0016987">
    <property type="term" value="F:sigma factor activity"/>
    <property type="evidence" value="ECO:0007669"/>
    <property type="project" value="UniProtKB-KW"/>
</dbReference>
<dbReference type="Proteomes" id="UP000029843">
    <property type="component" value="Unassembled WGS sequence"/>
</dbReference>
<dbReference type="InterPro" id="IPR000838">
    <property type="entry name" value="RNA_pol_sigma70_ECF_CS"/>
</dbReference>
<evidence type="ECO:0000256" key="1">
    <source>
        <dbReference type="RuleBase" id="RU000716"/>
    </source>
</evidence>
<dbReference type="SUPFAM" id="SSF88946">
    <property type="entry name" value="Sigma2 domain of RNA polymerase sigma factors"/>
    <property type="match status" value="1"/>
</dbReference>
<dbReference type="InterPro" id="IPR013325">
    <property type="entry name" value="RNA_pol_sigma_r2"/>
</dbReference>
<organism evidence="3 4">
    <name type="scientific">Colwellia psychrerythraea</name>
    <name type="common">Vibrio psychroerythus</name>
    <dbReference type="NCBI Taxonomy" id="28229"/>
    <lineage>
        <taxon>Bacteria</taxon>
        <taxon>Pseudomonadati</taxon>
        <taxon>Pseudomonadota</taxon>
        <taxon>Gammaproteobacteria</taxon>
        <taxon>Alteromonadales</taxon>
        <taxon>Colwelliaceae</taxon>
        <taxon>Colwellia</taxon>
    </lineage>
</organism>
<evidence type="ECO:0000313" key="4">
    <source>
        <dbReference type="Proteomes" id="UP000029843"/>
    </source>
</evidence>
<dbReference type="EMBL" id="JQED01000047">
    <property type="protein sequence ID" value="KGJ88301.1"/>
    <property type="molecule type" value="Genomic_DNA"/>
</dbReference>
<dbReference type="RefSeq" id="WP_052056859.1">
    <property type="nucleotide sequence ID" value="NZ_JQED01000047.1"/>
</dbReference>
<dbReference type="Gene3D" id="1.10.1740.10">
    <property type="match status" value="1"/>
</dbReference>
<dbReference type="OrthoDB" id="6689546at2"/>
<evidence type="ECO:0000313" key="3">
    <source>
        <dbReference type="EMBL" id="KGJ88301.1"/>
    </source>
</evidence>